<dbReference type="Proteomes" id="UP001601058">
    <property type="component" value="Unassembled WGS sequence"/>
</dbReference>
<name>A0ABW6K3N7_9BACI</name>
<dbReference type="HAMAP" id="MF_01334">
    <property type="entry name" value="Ribosomal_bL25_CTC"/>
    <property type="match status" value="1"/>
</dbReference>
<dbReference type="InterPro" id="IPR011035">
    <property type="entry name" value="Ribosomal_bL25/Gln-tRNA_synth"/>
</dbReference>
<dbReference type="InterPro" id="IPR037121">
    <property type="entry name" value="Ribosomal_bL25_C"/>
</dbReference>
<dbReference type="SUPFAM" id="SSF50715">
    <property type="entry name" value="Ribosomal protein L25-like"/>
    <property type="match status" value="1"/>
</dbReference>
<feature type="region of interest" description="Disordered" evidence="6">
    <location>
        <begin position="176"/>
        <end position="211"/>
    </location>
</feature>
<dbReference type="EMBL" id="JBIACJ010000021">
    <property type="protein sequence ID" value="MFE8698811.1"/>
    <property type="molecule type" value="Genomic_DNA"/>
</dbReference>
<feature type="compositionally biased region" description="Basic and acidic residues" evidence="6">
    <location>
        <begin position="201"/>
        <end position="211"/>
    </location>
</feature>
<dbReference type="GO" id="GO:0005840">
    <property type="term" value="C:ribosome"/>
    <property type="evidence" value="ECO:0007669"/>
    <property type="project" value="UniProtKB-KW"/>
</dbReference>
<gene>
    <name evidence="5" type="primary">rplY</name>
    <name evidence="5" type="synonym">ctc</name>
    <name evidence="9" type="ORF">ACFYKT_21230</name>
</gene>
<evidence type="ECO:0000259" key="8">
    <source>
        <dbReference type="Pfam" id="PF14693"/>
    </source>
</evidence>
<comment type="subunit">
    <text evidence="5">Part of the 50S ribosomal subunit; part of the 5S rRNA/L5/L18/L25 subcomplex. Contacts the 5S rRNA. Binds to the 5S rRNA independently of L5 and L18.</text>
</comment>
<comment type="similarity">
    <text evidence="5">Belongs to the bacterial ribosomal protein bL25 family. CTC subfamily.</text>
</comment>
<evidence type="ECO:0000256" key="5">
    <source>
        <dbReference type="HAMAP-Rule" id="MF_01334"/>
    </source>
</evidence>
<keyword evidence="3 5" id="KW-0689">Ribosomal protein</keyword>
<dbReference type="InterPro" id="IPR020930">
    <property type="entry name" value="Ribosomal_uL5_bac-type"/>
</dbReference>
<evidence type="ECO:0000256" key="2">
    <source>
        <dbReference type="ARBA" id="ARBA00022884"/>
    </source>
</evidence>
<evidence type="ECO:0000256" key="1">
    <source>
        <dbReference type="ARBA" id="ARBA00022730"/>
    </source>
</evidence>
<sequence length="211" mass="23058">MTAVLQAQERKEFRGSALTHIRRDGNIPAVVYGAKLESKSIYFSETDFTKVIRKVGRNGVISLDLAGNKYNVVLSDYQADPIKNEVIHVDFLAVDLSQDITANVRVNLVGDAAGVKDGGVMQQSMHEVSVTATPDNIPQSVDIDVTSIQVNETITIADIKANRAYKINDSDEEVVASILPPRQEEEINSGEKQEAGTPENEEGRETKSSEV</sequence>
<comment type="caution">
    <text evidence="9">The sequence shown here is derived from an EMBL/GenBank/DDBJ whole genome shotgun (WGS) entry which is preliminary data.</text>
</comment>
<evidence type="ECO:0000313" key="10">
    <source>
        <dbReference type="Proteomes" id="UP001601058"/>
    </source>
</evidence>
<dbReference type="NCBIfam" id="TIGR00731">
    <property type="entry name" value="bL25_bact_ctc"/>
    <property type="match status" value="1"/>
</dbReference>
<dbReference type="PANTHER" id="PTHR33284:SF1">
    <property type="entry name" value="RIBOSOMAL PROTEIN L25_GLN-TRNA SYNTHETASE, ANTI-CODON-BINDING DOMAIN-CONTAINING PROTEIN"/>
    <property type="match status" value="1"/>
</dbReference>
<dbReference type="Gene3D" id="2.170.120.20">
    <property type="entry name" value="Ribosomal protein L25, beta domain"/>
    <property type="match status" value="1"/>
</dbReference>
<keyword evidence="4 5" id="KW-0687">Ribonucleoprotein</keyword>
<feature type="compositionally biased region" description="Basic and acidic residues" evidence="6">
    <location>
        <begin position="182"/>
        <end position="194"/>
    </location>
</feature>
<feature type="domain" description="Large ribosomal subunit protein bL25 beta" evidence="8">
    <location>
        <begin position="100"/>
        <end position="182"/>
    </location>
</feature>
<dbReference type="InterPro" id="IPR029751">
    <property type="entry name" value="Ribosomal_L25_dom"/>
</dbReference>
<keyword evidence="1 5" id="KW-0699">rRNA-binding</keyword>
<dbReference type="InterPro" id="IPR020057">
    <property type="entry name" value="Ribosomal_bL25_b-dom"/>
</dbReference>
<dbReference type="RefSeq" id="WP_389223833.1">
    <property type="nucleotide sequence ID" value="NZ_JBIACJ010000021.1"/>
</dbReference>
<evidence type="ECO:0000313" key="9">
    <source>
        <dbReference type="EMBL" id="MFE8698811.1"/>
    </source>
</evidence>
<dbReference type="InterPro" id="IPR020056">
    <property type="entry name" value="Rbsml_bL25/Gln-tRNA_synth_N"/>
</dbReference>
<proteinExistence type="inferred from homology"/>
<keyword evidence="2 5" id="KW-0694">RNA-binding</keyword>
<dbReference type="NCBIfam" id="NF004133">
    <property type="entry name" value="PRK05618.2-4"/>
    <property type="match status" value="1"/>
</dbReference>
<comment type="function">
    <text evidence="5">This is one of the proteins that binds to the 5S RNA in the ribosome where it forms part of the central protuberance.</text>
</comment>
<evidence type="ECO:0000256" key="4">
    <source>
        <dbReference type="ARBA" id="ARBA00023274"/>
    </source>
</evidence>
<dbReference type="InterPro" id="IPR001021">
    <property type="entry name" value="Ribosomal_bL25_long"/>
</dbReference>
<dbReference type="Pfam" id="PF14693">
    <property type="entry name" value="Ribosomal_TL5_C"/>
    <property type="match status" value="1"/>
</dbReference>
<evidence type="ECO:0000256" key="3">
    <source>
        <dbReference type="ARBA" id="ARBA00022980"/>
    </source>
</evidence>
<accession>A0ABW6K3N7</accession>
<feature type="domain" description="Large ribosomal subunit protein bL25 L25" evidence="7">
    <location>
        <begin position="5"/>
        <end position="91"/>
    </location>
</feature>
<organism evidence="9 10">
    <name type="scientific">Cytobacillus mangrovibacter</name>
    <dbReference type="NCBI Taxonomy" id="3299024"/>
    <lineage>
        <taxon>Bacteria</taxon>
        <taxon>Bacillati</taxon>
        <taxon>Bacillota</taxon>
        <taxon>Bacilli</taxon>
        <taxon>Bacillales</taxon>
        <taxon>Bacillaceae</taxon>
        <taxon>Cytobacillus</taxon>
    </lineage>
</organism>
<reference evidence="9 10" key="1">
    <citation type="submission" date="2024-08" db="EMBL/GenBank/DDBJ databases">
        <title>Two novel Cytobacillus novel species.</title>
        <authorList>
            <person name="Liu G."/>
        </authorList>
    </citation>
    <scope>NUCLEOTIDE SEQUENCE [LARGE SCALE GENOMIC DNA]</scope>
    <source>
        <strain evidence="9 10">FJAT-53684</strain>
    </source>
</reference>
<protein>
    <recommendedName>
        <fullName evidence="5">Large ribosomal subunit protein bL25</fullName>
    </recommendedName>
    <alternativeName>
        <fullName evidence="5">General stress protein CTC</fullName>
    </alternativeName>
</protein>
<evidence type="ECO:0000259" key="7">
    <source>
        <dbReference type="Pfam" id="PF01386"/>
    </source>
</evidence>
<dbReference type="PANTHER" id="PTHR33284">
    <property type="entry name" value="RIBOSOMAL PROTEIN L25/GLN-TRNA SYNTHETASE, ANTI-CODON-BINDING DOMAIN-CONTAINING PROTEIN"/>
    <property type="match status" value="1"/>
</dbReference>
<dbReference type="Pfam" id="PF01386">
    <property type="entry name" value="Ribosomal_L25p"/>
    <property type="match status" value="1"/>
</dbReference>
<evidence type="ECO:0000256" key="6">
    <source>
        <dbReference type="SAM" id="MobiDB-lite"/>
    </source>
</evidence>
<dbReference type="Gene3D" id="2.40.240.10">
    <property type="entry name" value="Ribosomal Protein L25, Chain P"/>
    <property type="match status" value="1"/>
</dbReference>
<dbReference type="CDD" id="cd00495">
    <property type="entry name" value="Ribosomal_L25_TL5_CTC"/>
    <property type="match status" value="1"/>
</dbReference>
<keyword evidence="10" id="KW-1185">Reference proteome</keyword>